<proteinExistence type="predicted"/>
<evidence type="ECO:0000313" key="2">
    <source>
        <dbReference type="EMBL" id="PMF21015.1"/>
    </source>
</evidence>
<evidence type="ECO:0000313" key="3">
    <source>
        <dbReference type="Proteomes" id="UP000235405"/>
    </source>
</evidence>
<gene>
    <name evidence="2" type="ORF">BCV19_09780</name>
</gene>
<evidence type="ECO:0008006" key="4">
    <source>
        <dbReference type="Google" id="ProtNLM"/>
    </source>
</evidence>
<organism evidence="2 3">
    <name type="scientific">Vibrio splendidus</name>
    <dbReference type="NCBI Taxonomy" id="29497"/>
    <lineage>
        <taxon>Bacteria</taxon>
        <taxon>Pseudomonadati</taxon>
        <taxon>Pseudomonadota</taxon>
        <taxon>Gammaproteobacteria</taxon>
        <taxon>Vibrionales</taxon>
        <taxon>Vibrionaceae</taxon>
        <taxon>Vibrio</taxon>
    </lineage>
</organism>
<feature type="chain" id="PRO_5014698374" description="Copper-binding protein" evidence="1">
    <location>
        <begin position="25"/>
        <end position="159"/>
    </location>
</feature>
<protein>
    <recommendedName>
        <fullName evidence="4">Copper-binding protein</fullName>
    </recommendedName>
</protein>
<feature type="signal peptide" evidence="1">
    <location>
        <begin position="1"/>
        <end position="24"/>
    </location>
</feature>
<reference evidence="3" key="1">
    <citation type="submission" date="2016-07" db="EMBL/GenBank/DDBJ databases">
        <title>Nontailed viruses are major unrecognized killers of bacteria in the ocean.</title>
        <authorList>
            <person name="Kauffman K."/>
            <person name="Hussain F."/>
            <person name="Yang J."/>
            <person name="Arevalo P."/>
            <person name="Brown J."/>
            <person name="Cutler M."/>
            <person name="Kelly L."/>
            <person name="Polz M.F."/>
        </authorList>
    </citation>
    <scope>NUCLEOTIDE SEQUENCE [LARGE SCALE GENOMIC DNA]</scope>
    <source>
        <strain evidence="3">10N.286.54.F3</strain>
    </source>
</reference>
<name>A0A2N7CDY9_VIBSP</name>
<dbReference type="Proteomes" id="UP000235405">
    <property type="component" value="Unassembled WGS sequence"/>
</dbReference>
<dbReference type="RefSeq" id="WP_102482528.1">
    <property type="nucleotide sequence ID" value="NZ_MCSW01000174.1"/>
</dbReference>
<sequence>MTNTFRKTWIIVFSIIAMLMSSYASSSSALMTEVMMTEVMMMEMGSSKSACYHSDTSVNDSMAGCHVMSEEVHAEDSNMSAHALMAQFDMSSMSEDGSPMMGNHCSSADCCASMCSASPYPIQAVQAVDQLSFSLARFQSVTIGQKVARAQSLLRPPSA</sequence>
<dbReference type="EMBL" id="MCSW01000174">
    <property type="protein sequence ID" value="PMF21015.1"/>
    <property type="molecule type" value="Genomic_DNA"/>
</dbReference>
<dbReference type="AlphaFoldDB" id="A0A2N7CDY9"/>
<accession>A0A2N7CDY9</accession>
<evidence type="ECO:0000256" key="1">
    <source>
        <dbReference type="SAM" id="SignalP"/>
    </source>
</evidence>
<keyword evidence="1" id="KW-0732">Signal</keyword>
<comment type="caution">
    <text evidence="2">The sequence shown here is derived from an EMBL/GenBank/DDBJ whole genome shotgun (WGS) entry which is preliminary data.</text>
</comment>